<feature type="chain" id="PRO_5045100549" evidence="2">
    <location>
        <begin position="26"/>
        <end position="310"/>
    </location>
</feature>
<gene>
    <name evidence="4" type="ORF">AB6M95_13370</name>
</gene>
<feature type="domain" description="AB hydrolase-1" evidence="3">
    <location>
        <begin position="68"/>
        <end position="216"/>
    </location>
</feature>
<evidence type="ECO:0000259" key="3">
    <source>
        <dbReference type="Pfam" id="PF00561"/>
    </source>
</evidence>
<dbReference type="PRINTS" id="PR00111">
    <property type="entry name" value="ABHYDROLASE"/>
</dbReference>
<sequence>MQNMTMSRRGLMKLLGMTAASSIIAKPQRAIISSIGLASATTTPIPAFAASKRIAKLFYTDTGKGRNMMLLHGWTCDSHDWSWQLPVLESRYRVVAIDLRGHGRSEVMPSGNYMPDDYVADIETLIETRFSSEKFVLVGHSMGGQIAARLASKRPDLIEGVVSVDGSLGFSDKLAPIFQKAVEDLQRDNPADVGPALFAGFYDKTTDPALKRWHARRLQGTPDYPVRESFGPLFFGPNQVGLGRQSEVFCKTINIPIYHLCRGKGQAERMRTWFSHPKSKVDLWEAAGHWIMQDRKDDVNASIIAWVDML</sequence>
<dbReference type="InterPro" id="IPR006311">
    <property type="entry name" value="TAT_signal"/>
</dbReference>
<dbReference type="Proteomes" id="UP001568698">
    <property type="component" value="Unassembled WGS sequence"/>
</dbReference>
<dbReference type="EMBL" id="JBGLYH010000040">
    <property type="protein sequence ID" value="MEZ7197748.1"/>
    <property type="molecule type" value="Genomic_DNA"/>
</dbReference>
<keyword evidence="4" id="KW-0378">Hydrolase</keyword>
<dbReference type="PANTHER" id="PTHR43798:SF33">
    <property type="entry name" value="HYDROLASE, PUTATIVE (AFU_ORTHOLOGUE AFUA_2G14860)-RELATED"/>
    <property type="match status" value="1"/>
</dbReference>
<keyword evidence="1" id="KW-0411">Iron-sulfur</keyword>
<accession>A0ABV4K447</accession>
<dbReference type="RefSeq" id="WP_371387262.1">
    <property type="nucleotide sequence ID" value="NZ_JBGLYH010000040.1"/>
</dbReference>
<organism evidence="4 5">
    <name type="scientific">Pseudodesulfovibrio karagichevae</name>
    <dbReference type="NCBI Taxonomy" id="3239305"/>
    <lineage>
        <taxon>Bacteria</taxon>
        <taxon>Pseudomonadati</taxon>
        <taxon>Thermodesulfobacteriota</taxon>
        <taxon>Desulfovibrionia</taxon>
        <taxon>Desulfovibrionales</taxon>
        <taxon>Desulfovibrionaceae</taxon>
    </lineage>
</organism>
<evidence type="ECO:0000256" key="1">
    <source>
        <dbReference type="ARBA" id="ARBA00023014"/>
    </source>
</evidence>
<name>A0ABV4K447_9BACT</name>
<dbReference type="PANTHER" id="PTHR43798">
    <property type="entry name" value="MONOACYLGLYCEROL LIPASE"/>
    <property type="match status" value="1"/>
</dbReference>
<dbReference type="InterPro" id="IPR000639">
    <property type="entry name" value="Epox_hydrolase-like"/>
</dbReference>
<evidence type="ECO:0000313" key="4">
    <source>
        <dbReference type="EMBL" id="MEZ7197748.1"/>
    </source>
</evidence>
<dbReference type="Gene3D" id="3.40.50.1820">
    <property type="entry name" value="alpha/beta hydrolase"/>
    <property type="match status" value="1"/>
</dbReference>
<keyword evidence="1" id="KW-0479">Metal-binding</keyword>
<dbReference type="Pfam" id="PF00561">
    <property type="entry name" value="Abhydrolase_1"/>
    <property type="match status" value="1"/>
</dbReference>
<dbReference type="PRINTS" id="PR00412">
    <property type="entry name" value="EPOXHYDRLASE"/>
</dbReference>
<dbReference type="PROSITE" id="PS51318">
    <property type="entry name" value="TAT"/>
    <property type="match status" value="1"/>
</dbReference>
<reference evidence="4 5" key="1">
    <citation type="submission" date="2024-08" db="EMBL/GenBank/DDBJ databases">
        <title>Sulfate-reducing bacteria isolated from formation water of the oil field in Kazakhstan and description of Pseudodesulfovibrio sp.</title>
        <authorList>
            <person name="Bidzhieva S.K."/>
            <person name="Tourova T.P."/>
            <person name="Grouzdev D.S."/>
            <person name="Beletsky A.V."/>
            <person name="Sokolova D.S."/>
            <person name="Samigullina S.R."/>
            <person name="Poltaraus A.B."/>
            <person name="Avtukh A.N."/>
            <person name="Tereshina V.M."/>
            <person name="Zhaparov N.S."/>
            <person name="Mardanov A.V."/>
            <person name="Nazina T.N."/>
        </authorList>
    </citation>
    <scope>NUCLEOTIDE SEQUENCE [LARGE SCALE GENOMIC DNA]</scope>
    <source>
        <strain evidence="4 5">9FUS</strain>
    </source>
</reference>
<proteinExistence type="predicted"/>
<comment type="caution">
    <text evidence="4">The sequence shown here is derived from an EMBL/GenBank/DDBJ whole genome shotgun (WGS) entry which is preliminary data.</text>
</comment>
<dbReference type="SUPFAM" id="SSF53474">
    <property type="entry name" value="alpha/beta-Hydrolases"/>
    <property type="match status" value="1"/>
</dbReference>
<dbReference type="GO" id="GO:0016787">
    <property type="term" value="F:hydrolase activity"/>
    <property type="evidence" value="ECO:0007669"/>
    <property type="project" value="UniProtKB-KW"/>
</dbReference>
<dbReference type="InterPro" id="IPR029058">
    <property type="entry name" value="AB_hydrolase_fold"/>
</dbReference>
<keyword evidence="1" id="KW-0408">Iron</keyword>
<dbReference type="InterPro" id="IPR000073">
    <property type="entry name" value="AB_hydrolase_1"/>
</dbReference>
<evidence type="ECO:0000256" key="2">
    <source>
        <dbReference type="SAM" id="SignalP"/>
    </source>
</evidence>
<keyword evidence="2" id="KW-0732">Signal</keyword>
<protein>
    <submittedName>
        <fullName evidence="4">Alpha/beta fold hydrolase</fullName>
    </submittedName>
</protein>
<feature type="signal peptide" evidence="2">
    <location>
        <begin position="1"/>
        <end position="25"/>
    </location>
</feature>
<dbReference type="InterPro" id="IPR050266">
    <property type="entry name" value="AB_hydrolase_sf"/>
</dbReference>
<evidence type="ECO:0000313" key="5">
    <source>
        <dbReference type="Proteomes" id="UP001568698"/>
    </source>
</evidence>
<keyword evidence="5" id="KW-1185">Reference proteome</keyword>